<comment type="caution">
    <text evidence="8">The sequence shown here is derived from an EMBL/GenBank/DDBJ whole genome shotgun (WGS) entry which is preliminary data.</text>
</comment>
<dbReference type="Pfam" id="PF00069">
    <property type="entry name" value="Pkinase"/>
    <property type="match status" value="1"/>
</dbReference>
<organism evidence="8 9">
    <name type="scientific">Actinomadura yumaensis</name>
    <dbReference type="NCBI Taxonomy" id="111807"/>
    <lineage>
        <taxon>Bacteria</taxon>
        <taxon>Bacillati</taxon>
        <taxon>Actinomycetota</taxon>
        <taxon>Actinomycetes</taxon>
        <taxon>Streptosporangiales</taxon>
        <taxon>Thermomonosporaceae</taxon>
        <taxon>Actinomadura</taxon>
    </lineage>
</organism>
<dbReference type="RefSeq" id="WP_378041428.1">
    <property type="nucleotide sequence ID" value="NZ_JBHSXE010000001.1"/>
</dbReference>
<dbReference type="PANTHER" id="PTHR43289">
    <property type="entry name" value="MITOGEN-ACTIVATED PROTEIN KINASE KINASE KINASE 20-RELATED"/>
    <property type="match status" value="1"/>
</dbReference>
<dbReference type="PROSITE" id="PS50011">
    <property type="entry name" value="PROTEIN_KINASE_DOM"/>
    <property type="match status" value="1"/>
</dbReference>
<evidence type="ECO:0000313" key="8">
    <source>
        <dbReference type="EMBL" id="MFC6881738.1"/>
    </source>
</evidence>
<dbReference type="SUPFAM" id="SSF56112">
    <property type="entry name" value="Protein kinase-like (PK-like)"/>
    <property type="match status" value="1"/>
</dbReference>
<feature type="binding site" evidence="5">
    <location>
        <position position="43"/>
    </location>
    <ligand>
        <name>ATP</name>
        <dbReference type="ChEBI" id="CHEBI:30616"/>
    </ligand>
</feature>
<dbReference type="InterPro" id="IPR000719">
    <property type="entry name" value="Prot_kinase_dom"/>
</dbReference>
<dbReference type="InterPro" id="IPR011009">
    <property type="entry name" value="Kinase-like_dom_sf"/>
</dbReference>
<feature type="region of interest" description="Disordered" evidence="6">
    <location>
        <begin position="447"/>
        <end position="469"/>
    </location>
</feature>
<dbReference type="PROSITE" id="PS00108">
    <property type="entry name" value="PROTEIN_KINASE_ST"/>
    <property type="match status" value="1"/>
</dbReference>
<dbReference type="EC" id="2.7.11.1" evidence="8"/>
<protein>
    <submittedName>
        <fullName evidence="8">Serine/threonine-protein kinase</fullName>
        <ecNumber evidence="8">2.7.11.1</ecNumber>
    </submittedName>
</protein>
<evidence type="ECO:0000256" key="1">
    <source>
        <dbReference type="ARBA" id="ARBA00022679"/>
    </source>
</evidence>
<keyword evidence="4 5" id="KW-0067">ATP-binding</keyword>
<dbReference type="Gene3D" id="1.10.510.10">
    <property type="entry name" value="Transferase(Phosphotransferase) domain 1"/>
    <property type="match status" value="1"/>
</dbReference>
<dbReference type="PROSITE" id="PS00107">
    <property type="entry name" value="PROTEIN_KINASE_ATP"/>
    <property type="match status" value="1"/>
</dbReference>
<evidence type="ECO:0000256" key="6">
    <source>
        <dbReference type="SAM" id="MobiDB-lite"/>
    </source>
</evidence>
<dbReference type="Proteomes" id="UP001596380">
    <property type="component" value="Unassembled WGS sequence"/>
</dbReference>
<sequence length="595" mass="61775">MDTLSPGDPREVGGYRLLGRLGSGGMGRVYLGRSRGGRIVAVKLVHAELAGDPVFLRRFRREVEAARRVGGEWTAPVLDADTESAAPWVATGYVPGPTLTGIVERHGPLPEESVLALAAGLARALQAVHACDLVHRDLKPSNVLVTIDGPRVIDFGIVRAVDASVATRTGALIGSPPFMAPEQISGGEVTAACDVFSLGAVLAYAGTGRRPFGTGANGLHALLFRVLQEPPDLEGLSGPVRALAESCLAKAPEERPTPTEILRSLPPTPARWLPADVIAELGRHAAELLDLETTDVPPVPETAPTAPHSAPPSPPPEATAPSGGTTRSPARRRGLLVATGAAAAVATVTAGLVVALLDGDTSANGSGGAKGGPVRGDVPAGMVGTWDGSAKAKDSTWWHHRVTLVQGRLGADVAKIRMVGKGAICEYAAKMTSRAPSLTFRPRPTRSIPPGQCPVPSSQSATQSGADVRWSSQGVTGTLQRAKHDAVPEGLRGRWAGTDGGYTAAASEGMRRQFDISGGAVGTESIQITTTAGSLTCKETAMLISAEEQIQLVPVRLLTRSPDCVLGREQLLTPSGVELQWQDVETGLGANLQRS</sequence>
<evidence type="ECO:0000313" key="9">
    <source>
        <dbReference type="Proteomes" id="UP001596380"/>
    </source>
</evidence>
<reference evidence="9" key="1">
    <citation type="journal article" date="2019" name="Int. J. Syst. Evol. Microbiol.">
        <title>The Global Catalogue of Microorganisms (GCM) 10K type strain sequencing project: providing services to taxonomists for standard genome sequencing and annotation.</title>
        <authorList>
            <consortium name="The Broad Institute Genomics Platform"/>
            <consortium name="The Broad Institute Genome Sequencing Center for Infectious Disease"/>
            <person name="Wu L."/>
            <person name="Ma J."/>
        </authorList>
    </citation>
    <scope>NUCLEOTIDE SEQUENCE [LARGE SCALE GENOMIC DNA]</scope>
    <source>
        <strain evidence="9">JCM 3369</strain>
    </source>
</reference>
<dbReference type="CDD" id="cd14014">
    <property type="entry name" value="STKc_PknB_like"/>
    <property type="match status" value="1"/>
</dbReference>
<name>A0ABW2CM24_9ACTN</name>
<dbReference type="InterPro" id="IPR008271">
    <property type="entry name" value="Ser/Thr_kinase_AS"/>
</dbReference>
<evidence type="ECO:0000259" key="7">
    <source>
        <dbReference type="PROSITE" id="PS50011"/>
    </source>
</evidence>
<evidence type="ECO:0000256" key="3">
    <source>
        <dbReference type="ARBA" id="ARBA00022777"/>
    </source>
</evidence>
<feature type="region of interest" description="Disordered" evidence="6">
    <location>
        <begin position="295"/>
        <end position="329"/>
    </location>
</feature>
<feature type="compositionally biased region" description="Polar residues" evidence="6">
    <location>
        <begin position="455"/>
        <end position="469"/>
    </location>
</feature>
<keyword evidence="2 5" id="KW-0547">Nucleotide-binding</keyword>
<gene>
    <name evidence="8" type="ORF">ACFQKB_18415</name>
</gene>
<evidence type="ECO:0000256" key="2">
    <source>
        <dbReference type="ARBA" id="ARBA00022741"/>
    </source>
</evidence>
<dbReference type="Gene3D" id="3.30.200.20">
    <property type="entry name" value="Phosphorylase Kinase, domain 1"/>
    <property type="match status" value="1"/>
</dbReference>
<feature type="domain" description="Protein kinase" evidence="7">
    <location>
        <begin position="15"/>
        <end position="273"/>
    </location>
</feature>
<dbReference type="SMART" id="SM00220">
    <property type="entry name" value="S_TKc"/>
    <property type="match status" value="1"/>
</dbReference>
<keyword evidence="1 8" id="KW-0808">Transferase</keyword>
<keyword evidence="3 8" id="KW-0418">Kinase</keyword>
<keyword evidence="9" id="KW-1185">Reference proteome</keyword>
<dbReference type="EMBL" id="JBHSXS010000009">
    <property type="protein sequence ID" value="MFC6881738.1"/>
    <property type="molecule type" value="Genomic_DNA"/>
</dbReference>
<dbReference type="PANTHER" id="PTHR43289:SF34">
    <property type="entry name" value="SERINE_THREONINE-PROTEIN KINASE YBDM-RELATED"/>
    <property type="match status" value="1"/>
</dbReference>
<dbReference type="GO" id="GO:0004674">
    <property type="term" value="F:protein serine/threonine kinase activity"/>
    <property type="evidence" value="ECO:0007669"/>
    <property type="project" value="UniProtKB-EC"/>
</dbReference>
<accession>A0ABW2CM24</accession>
<evidence type="ECO:0000256" key="5">
    <source>
        <dbReference type="PROSITE-ProRule" id="PRU10141"/>
    </source>
</evidence>
<proteinExistence type="predicted"/>
<evidence type="ECO:0000256" key="4">
    <source>
        <dbReference type="ARBA" id="ARBA00022840"/>
    </source>
</evidence>
<dbReference type="InterPro" id="IPR017441">
    <property type="entry name" value="Protein_kinase_ATP_BS"/>
</dbReference>
<feature type="compositionally biased region" description="Pro residues" evidence="6">
    <location>
        <begin position="309"/>
        <end position="318"/>
    </location>
</feature>